<sequence>MWAQRRDILDVQHCAKTRAAPEPTSLRPEDFDDIIAEQIAQKQALIMMMRRVAALTRMMKLDPAEFAAHWKKVGRQTVDLTALNVAEGHENVVRANAKRRLEAIIDIGMR</sequence>
<evidence type="ECO:0000313" key="1">
    <source>
        <dbReference type="EMBL" id="KAB1075430.1"/>
    </source>
</evidence>
<proteinExistence type="predicted"/>
<accession>A0A6L3SSN1</accession>
<name>A0A6L3SSN1_9HYPH</name>
<dbReference type="RefSeq" id="WP_151003429.1">
    <property type="nucleotide sequence ID" value="NZ_BPQY01000036.1"/>
</dbReference>
<evidence type="ECO:0000313" key="2">
    <source>
        <dbReference type="Proteomes" id="UP000474159"/>
    </source>
</evidence>
<dbReference type="EMBL" id="VZZK01000034">
    <property type="protein sequence ID" value="KAB1075430.1"/>
    <property type="molecule type" value="Genomic_DNA"/>
</dbReference>
<dbReference type="AlphaFoldDB" id="A0A6L3SSN1"/>
<gene>
    <name evidence="1" type="ORF">F6X53_25025</name>
</gene>
<dbReference type="OrthoDB" id="8010017at2"/>
<dbReference type="Proteomes" id="UP000474159">
    <property type="component" value="Unassembled WGS sequence"/>
</dbReference>
<protein>
    <submittedName>
        <fullName evidence="1">Uncharacterized protein</fullName>
    </submittedName>
</protein>
<comment type="caution">
    <text evidence="1">The sequence shown here is derived from an EMBL/GenBank/DDBJ whole genome shotgun (WGS) entry which is preliminary data.</text>
</comment>
<organism evidence="1 2">
    <name type="scientific">Methylobacterium soli</name>
    <dbReference type="NCBI Taxonomy" id="553447"/>
    <lineage>
        <taxon>Bacteria</taxon>
        <taxon>Pseudomonadati</taxon>
        <taxon>Pseudomonadota</taxon>
        <taxon>Alphaproteobacteria</taxon>
        <taxon>Hyphomicrobiales</taxon>
        <taxon>Methylobacteriaceae</taxon>
        <taxon>Methylobacterium</taxon>
    </lineage>
</organism>
<reference evidence="1 2" key="1">
    <citation type="submission" date="2019-09" db="EMBL/GenBank/DDBJ databases">
        <title>YIM 48816 draft genome.</title>
        <authorList>
            <person name="Jiang L."/>
        </authorList>
    </citation>
    <scope>NUCLEOTIDE SEQUENCE [LARGE SCALE GENOMIC DNA]</scope>
    <source>
        <strain evidence="1 2">YIM 48816</strain>
    </source>
</reference>
<keyword evidence="2" id="KW-1185">Reference proteome</keyword>